<dbReference type="InterPro" id="IPR000602">
    <property type="entry name" value="Glyco_hydro_38_N"/>
</dbReference>
<dbReference type="InterPro" id="IPR041509">
    <property type="entry name" value="GH38_beta-1"/>
</dbReference>
<dbReference type="GO" id="GO:0006013">
    <property type="term" value="P:mannose metabolic process"/>
    <property type="evidence" value="ECO:0007669"/>
    <property type="project" value="InterPro"/>
</dbReference>
<dbReference type="RefSeq" id="WP_058949985.1">
    <property type="nucleotide sequence ID" value="NZ_BBXV01000019.1"/>
</dbReference>
<feature type="domain" description="Glycoside hydrolase family 38 central" evidence="5">
    <location>
        <begin position="298"/>
        <end position="371"/>
    </location>
</feature>
<dbReference type="Pfam" id="PF07748">
    <property type="entry name" value="Glyco_hydro_38C"/>
    <property type="match status" value="1"/>
</dbReference>
<keyword evidence="2" id="KW-0479">Metal-binding</keyword>
<evidence type="ECO:0000256" key="2">
    <source>
        <dbReference type="ARBA" id="ARBA00022723"/>
    </source>
</evidence>
<dbReference type="GO" id="GO:0004559">
    <property type="term" value="F:alpha-mannosidase activity"/>
    <property type="evidence" value="ECO:0007669"/>
    <property type="project" value="InterPro"/>
</dbReference>
<sequence>MTDQKHIHIISHTHWDREWYLPYEKHHVLLIKLMDRLLDTLEKDPEFKSFHLDGQTIILDDYLQVRPDRREKLEKYIREGRLHIGPWYILQDEFLTSSEANIRNLQYGMKDALQWGGISKVGYFPDSFGNMGQGPQILSQAGINNAVFGRGVKPTGFNNMVSDAEQYESPYSEMLWRSPDGSSVLGILFANWYCNGNEVPVDEKEAKQYWEQHLSSLEKYAASPHMLMMNGCDHQPIQIDLPEAIETAKKLYPEISFTHSNFNEYVENLTTSLPDDLKVIDGELRSQQTDGWGTLVNTASARVYIKQMNQLGQALLEKVAEPLATFAYLNGEEYNHHLLEYAWKTLMQNHPHDSICGCSVDEVHREMVTRFEKSKHVAESVIDESLEALSNKIDTTRFEKWGEDALAFTVYNTTGWERTGTVSITLDARRDYFSEGVKKQELKQFPLGDRIVVDEAGTEYSVTVEDLGIAFDYDLPEEKFRQPYMARRVRLTFEAEQVPAMGYKTFAFVQSSSSQKQDSLIPGQNQLENDFLHVNINQNGSLTVTNKVTGRTFEELGVYEDTGDIGNEYMYKQSHDQKTLSTKGVIANVKVVEDSAYQAAYEITHEWEIPKSASELLEQEQKELVGFKGRKSGRSVENIPFKITTIVTLGKNSKGINVEASFNNQAKDHRLRALFSTDIQTDVHHVDSIFEVAIRSNQPSEEWTNPDNSQHQQAFVDVHNEEHGLTVGNLGLNEYEVLRDGRNTIAITLLRSVGELGDWGHFPTPEAQCLGEHTVSLRIYPHAGEEGKAYQDAYQFQVPWTVKQTGIHDGELPAAKSFLEWNAPNLAFSSLKVSGQTGDVLTRWFNMTNENNPLLVRTLDGSSSAYKSNVIEEKQETLQPNESSEVQLPVKPYEIVTIGFEK</sequence>
<dbReference type="GO" id="GO:0009313">
    <property type="term" value="P:oligosaccharide catabolic process"/>
    <property type="evidence" value="ECO:0007669"/>
    <property type="project" value="TreeGrafter"/>
</dbReference>
<dbReference type="InterPro" id="IPR041147">
    <property type="entry name" value="GH38_C"/>
</dbReference>
<dbReference type="Proteomes" id="UP000052946">
    <property type="component" value="Unassembled WGS sequence"/>
</dbReference>
<dbReference type="PANTHER" id="PTHR46017:SF2">
    <property type="entry name" value="MANNOSYLGLYCERATE HYDROLASE"/>
    <property type="match status" value="1"/>
</dbReference>
<dbReference type="InterPro" id="IPR027291">
    <property type="entry name" value="Glyco_hydro_38_N_sf"/>
</dbReference>
<dbReference type="Gene3D" id="2.70.98.30">
    <property type="entry name" value="Golgi alpha-mannosidase II, domain 4"/>
    <property type="match status" value="1"/>
</dbReference>
<dbReference type="Pfam" id="PF09261">
    <property type="entry name" value="Alpha-mann_mid"/>
    <property type="match status" value="1"/>
</dbReference>
<dbReference type="PANTHER" id="PTHR46017">
    <property type="entry name" value="ALPHA-MANNOSIDASE 2C1"/>
    <property type="match status" value="1"/>
</dbReference>
<dbReference type="SUPFAM" id="SSF88713">
    <property type="entry name" value="Glycoside hydrolase/deacetylase"/>
    <property type="match status" value="1"/>
</dbReference>
<dbReference type="AlphaFoldDB" id="A0A0U9H5Q3"/>
<dbReference type="GO" id="GO:0046872">
    <property type="term" value="F:metal ion binding"/>
    <property type="evidence" value="ECO:0007669"/>
    <property type="project" value="UniProtKB-KW"/>
</dbReference>
<dbReference type="Gene3D" id="3.20.110.10">
    <property type="entry name" value="Glycoside hydrolase 38, N terminal domain"/>
    <property type="match status" value="1"/>
</dbReference>
<dbReference type="InterPro" id="IPR015341">
    <property type="entry name" value="Glyco_hydro_38_cen"/>
</dbReference>
<dbReference type="InterPro" id="IPR011330">
    <property type="entry name" value="Glyco_hydro/deAcase_b/a-brl"/>
</dbReference>
<evidence type="ECO:0000256" key="3">
    <source>
        <dbReference type="ARBA" id="ARBA00022801"/>
    </source>
</evidence>
<dbReference type="Gene3D" id="2.60.40.2220">
    <property type="match status" value="1"/>
</dbReference>
<evidence type="ECO:0000256" key="4">
    <source>
        <dbReference type="ARBA" id="ARBA00023295"/>
    </source>
</evidence>
<reference evidence="6 7" key="2">
    <citation type="journal article" date="2016" name="Genome Announc.">
        <title>Draft Genome Sequence of Oceanobacillus picturae Heshi-B3, Isolated from Fermented Rice Bran in a Traditional Japanese Seafood Dish.</title>
        <authorList>
            <person name="Akuzawa S."/>
            <person name="Nagaoka J."/>
            <person name="Kanekatsu M."/>
            <person name="Kanesaki Y."/>
            <person name="Suzuki T."/>
        </authorList>
    </citation>
    <scope>NUCLEOTIDE SEQUENCE [LARGE SCALE GENOMIC DNA]</scope>
    <source>
        <strain evidence="6 7">Heshi-B3</strain>
    </source>
</reference>
<evidence type="ECO:0000256" key="1">
    <source>
        <dbReference type="ARBA" id="ARBA00009792"/>
    </source>
</evidence>
<protein>
    <submittedName>
        <fullName evidence="6">Alpha-mannosidase</fullName>
    </submittedName>
</protein>
<dbReference type="Gene3D" id="1.20.1270.50">
    <property type="entry name" value="Glycoside hydrolase family 38, central domain"/>
    <property type="match status" value="1"/>
</dbReference>
<dbReference type="CDD" id="cd10814">
    <property type="entry name" value="GH38N_AMII_SpGH38_like"/>
    <property type="match status" value="1"/>
</dbReference>
<comment type="caution">
    <text evidence="6">The sequence shown here is derived from an EMBL/GenBank/DDBJ whole genome shotgun (WGS) entry which is preliminary data.</text>
</comment>
<organism evidence="6 7">
    <name type="scientific">Oceanobacillus picturae</name>
    <dbReference type="NCBI Taxonomy" id="171693"/>
    <lineage>
        <taxon>Bacteria</taxon>
        <taxon>Bacillati</taxon>
        <taxon>Bacillota</taxon>
        <taxon>Bacilli</taxon>
        <taxon>Bacillales</taxon>
        <taxon>Bacillaceae</taxon>
        <taxon>Oceanobacillus</taxon>
    </lineage>
</organism>
<dbReference type="EMBL" id="BBXV01000019">
    <property type="protein sequence ID" value="GAQ17707.1"/>
    <property type="molecule type" value="Genomic_DNA"/>
</dbReference>
<dbReference type="InterPro" id="IPR037094">
    <property type="entry name" value="Glyco_hydro_38_cen_sf"/>
</dbReference>
<evidence type="ECO:0000313" key="7">
    <source>
        <dbReference type="Proteomes" id="UP000052946"/>
    </source>
</evidence>
<name>A0A0U9H5Q3_9BACI</name>
<keyword evidence="3" id="KW-0378">Hydrolase</keyword>
<dbReference type="InterPro" id="IPR011013">
    <property type="entry name" value="Gal_mutarotase_sf_dom"/>
</dbReference>
<dbReference type="Pfam" id="PF18438">
    <property type="entry name" value="Glyco_hydro_38"/>
    <property type="match status" value="1"/>
</dbReference>
<gene>
    <name evidence="6" type="ORF">OPHB3_1632</name>
</gene>
<keyword evidence="4" id="KW-0326">Glycosidase</keyword>
<comment type="similarity">
    <text evidence="1">Belongs to the glycosyl hydrolase 38 family.</text>
</comment>
<dbReference type="Pfam" id="PF17677">
    <property type="entry name" value="Glyco_hydro38C2"/>
    <property type="match status" value="1"/>
</dbReference>
<dbReference type="SUPFAM" id="SSF88688">
    <property type="entry name" value="Families 57/38 glycoside transferase middle domain"/>
    <property type="match status" value="1"/>
</dbReference>
<dbReference type="SMART" id="SM00872">
    <property type="entry name" value="Alpha-mann_mid"/>
    <property type="match status" value="1"/>
</dbReference>
<dbReference type="InterPro" id="IPR011682">
    <property type="entry name" value="Glyco_hydro_38_C"/>
</dbReference>
<reference evidence="7" key="1">
    <citation type="submission" date="2015-07" db="EMBL/GenBank/DDBJ databases">
        <title>Draft Genome Sequence of Oceanobacillus picturae Heshi-B3 that Was Isolated from Fermented Rice Bran with Aging Salted Mackerel, Which Was Named Heshiko as Traditional Fermented Seafood in Japan.</title>
        <authorList>
            <person name="Akuzawa S."/>
            <person name="Nakagawa J."/>
            <person name="Kanekatsu T."/>
            <person name="Kanesaki Y."/>
            <person name="Suzuki T."/>
        </authorList>
    </citation>
    <scope>NUCLEOTIDE SEQUENCE [LARGE SCALE GENOMIC DNA]</scope>
    <source>
        <strain evidence="7">Heshi-B3</strain>
    </source>
</reference>
<dbReference type="Pfam" id="PF01074">
    <property type="entry name" value="Glyco_hydro_38N"/>
    <property type="match status" value="1"/>
</dbReference>
<accession>A0A0U9H5Q3</accession>
<dbReference type="GO" id="GO:0030246">
    <property type="term" value="F:carbohydrate binding"/>
    <property type="evidence" value="ECO:0007669"/>
    <property type="project" value="InterPro"/>
</dbReference>
<dbReference type="OrthoDB" id="9764050at2"/>
<evidence type="ECO:0000313" key="6">
    <source>
        <dbReference type="EMBL" id="GAQ17707.1"/>
    </source>
</evidence>
<dbReference type="InterPro" id="IPR028995">
    <property type="entry name" value="Glyco_hydro_57/38_cen_sf"/>
</dbReference>
<dbReference type="SUPFAM" id="SSF74650">
    <property type="entry name" value="Galactose mutarotase-like"/>
    <property type="match status" value="1"/>
</dbReference>
<dbReference type="Gene3D" id="2.60.40.2210">
    <property type="match status" value="1"/>
</dbReference>
<proteinExistence type="inferred from homology"/>
<evidence type="ECO:0000259" key="5">
    <source>
        <dbReference type="SMART" id="SM00872"/>
    </source>
</evidence>